<dbReference type="PANTHER" id="PTHR12271">
    <property type="entry name" value="POLY A POLYMERASE CID PAP -RELATED"/>
    <property type="match status" value="1"/>
</dbReference>
<dbReference type="SUPFAM" id="SSF81631">
    <property type="entry name" value="PAP/OAS1 substrate-binding domain"/>
    <property type="match status" value="1"/>
</dbReference>
<dbReference type="GO" id="GO:0031123">
    <property type="term" value="P:RNA 3'-end processing"/>
    <property type="evidence" value="ECO:0007669"/>
    <property type="project" value="TreeGrafter"/>
</dbReference>
<keyword evidence="1" id="KW-0472">Membrane</keyword>
<accession>A0A2N9F2Q0</accession>
<name>A0A2N9F2Q0_FAGSY</name>
<sequence>MGAFAWTGMVLLVKEWAKAHGINDSTSETFNSYSLTLLVIFHFQQLSNGLPNTASTQSFASLSTTMRGNFKLEAISKAQTMAAASALDESKAAICVRTVAERRIAKACADNIRKFRNKKRLVNPSSLSKLFVSFLAKIEDPFEQLENSARTVNKSGLRKISEAFESSHRSLISANQNEDQGISTKKSLLATLVQERVSELIGSGDGERPNSSVFSVGFLLGGLVAGIGYMYAPKIAKAADDLMRSFRNDSDEDSDVRTCLCICNR</sequence>
<proteinExistence type="predicted"/>
<protein>
    <submittedName>
        <fullName evidence="3">Uncharacterized protein</fullName>
    </submittedName>
</protein>
<dbReference type="AlphaFoldDB" id="A0A2N9F2Q0"/>
<dbReference type="GO" id="GO:0050265">
    <property type="term" value="F:RNA uridylyltransferase activity"/>
    <property type="evidence" value="ECO:0007669"/>
    <property type="project" value="TreeGrafter"/>
</dbReference>
<keyword evidence="1" id="KW-1133">Transmembrane helix</keyword>
<dbReference type="PANTHER" id="PTHR12271:SF123">
    <property type="entry name" value="PROTEIN HESO1"/>
    <property type="match status" value="1"/>
</dbReference>
<feature type="signal peptide" evidence="2">
    <location>
        <begin position="1"/>
        <end position="21"/>
    </location>
</feature>
<feature type="transmembrane region" description="Helical" evidence="1">
    <location>
        <begin position="213"/>
        <end position="232"/>
    </location>
</feature>
<feature type="chain" id="PRO_5014945204" evidence="2">
    <location>
        <begin position="22"/>
        <end position="265"/>
    </location>
</feature>
<reference evidence="3" key="1">
    <citation type="submission" date="2018-02" db="EMBL/GenBank/DDBJ databases">
        <authorList>
            <person name="Cohen D.B."/>
            <person name="Kent A.D."/>
        </authorList>
    </citation>
    <scope>NUCLEOTIDE SEQUENCE</scope>
</reference>
<keyword evidence="1" id="KW-0812">Transmembrane</keyword>
<organism evidence="3">
    <name type="scientific">Fagus sylvatica</name>
    <name type="common">Beechnut</name>
    <dbReference type="NCBI Taxonomy" id="28930"/>
    <lineage>
        <taxon>Eukaryota</taxon>
        <taxon>Viridiplantae</taxon>
        <taxon>Streptophyta</taxon>
        <taxon>Embryophyta</taxon>
        <taxon>Tracheophyta</taxon>
        <taxon>Spermatophyta</taxon>
        <taxon>Magnoliopsida</taxon>
        <taxon>eudicotyledons</taxon>
        <taxon>Gunneridae</taxon>
        <taxon>Pentapetalae</taxon>
        <taxon>rosids</taxon>
        <taxon>fabids</taxon>
        <taxon>Fagales</taxon>
        <taxon>Fagaceae</taxon>
        <taxon>Fagus</taxon>
    </lineage>
</organism>
<gene>
    <name evidence="3" type="ORF">FSB_LOCUS13129</name>
</gene>
<dbReference type="EMBL" id="OIVN01000768">
    <property type="protein sequence ID" value="SPC85247.1"/>
    <property type="molecule type" value="Genomic_DNA"/>
</dbReference>
<evidence type="ECO:0000313" key="3">
    <source>
        <dbReference type="EMBL" id="SPC85247.1"/>
    </source>
</evidence>
<evidence type="ECO:0000256" key="1">
    <source>
        <dbReference type="SAM" id="Phobius"/>
    </source>
</evidence>
<dbReference type="Gene3D" id="1.10.1410.10">
    <property type="match status" value="1"/>
</dbReference>
<keyword evidence="2" id="KW-0732">Signal</keyword>
<evidence type="ECO:0000256" key="2">
    <source>
        <dbReference type="SAM" id="SignalP"/>
    </source>
</evidence>